<proteinExistence type="inferred from homology"/>
<keyword evidence="2 12" id="KW-0285">Flavoprotein</keyword>
<feature type="disulfide bond" description="Redox-active" evidence="11">
    <location>
        <begin position="82"/>
        <end position="87"/>
    </location>
</feature>
<dbReference type="Gene3D" id="3.50.50.60">
    <property type="entry name" value="FAD/NAD(P)-binding domain"/>
    <property type="match status" value="2"/>
</dbReference>
<organism evidence="15">
    <name type="scientific">Clastoptera arizonana</name>
    <name type="common">Arizona spittle bug</name>
    <dbReference type="NCBI Taxonomy" id="38151"/>
    <lineage>
        <taxon>Eukaryota</taxon>
        <taxon>Metazoa</taxon>
        <taxon>Ecdysozoa</taxon>
        <taxon>Arthropoda</taxon>
        <taxon>Hexapoda</taxon>
        <taxon>Insecta</taxon>
        <taxon>Pterygota</taxon>
        <taxon>Neoptera</taxon>
        <taxon>Paraneoptera</taxon>
        <taxon>Hemiptera</taxon>
        <taxon>Auchenorrhyncha</taxon>
        <taxon>Cercopoidea</taxon>
        <taxon>Clastopteridae</taxon>
        <taxon>Clastoptera</taxon>
    </lineage>
</organism>
<evidence type="ECO:0000256" key="5">
    <source>
        <dbReference type="ARBA" id="ARBA00023027"/>
    </source>
</evidence>
<protein>
    <recommendedName>
        <fullName evidence="12">Dihydrolipoyl dehydrogenase</fullName>
        <ecNumber evidence="12">1.8.1.4</ecNumber>
    </recommendedName>
</protein>
<dbReference type="FunFam" id="3.30.390.30:FF:000001">
    <property type="entry name" value="Dihydrolipoyl dehydrogenase"/>
    <property type="match status" value="1"/>
</dbReference>
<dbReference type="InterPro" id="IPR004099">
    <property type="entry name" value="Pyr_nucl-diS_OxRdtase_dimer"/>
</dbReference>
<evidence type="ECO:0000259" key="14">
    <source>
        <dbReference type="Pfam" id="PF07992"/>
    </source>
</evidence>
<feature type="binding site" evidence="10">
    <location>
        <begin position="222"/>
        <end position="229"/>
    </location>
    <ligand>
        <name>NAD(+)</name>
        <dbReference type="ChEBI" id="CHEBI:57540"/>
    </ligand>
</feature>
<keyword evidence="10" id="KW-0547">Nucleotide-binding</keyword>
<dbReference type="InterPro" id="IPR001100">
    <property type="entry name" value="Pyr_nuc-diS_OxRdtase"/>
</dbReference>
<evidence type="ECO:0000256" key="6">
    <source>
        <dbReference type="ARBA" id="ARBA00023157"/>
    </source>
</evidence>
<evidence type="ECO:0000256" key="10">
    <source>
        <dbReference type="PIRSR" id="PIRSR000350-3"/>
    </source>
</evidence>
<dbReference type="EMBL" id="GEDC01031169">
    <property type="protein sequence ID" value="JAS06129.1"/>
    <property type="molecule type" value="Transcribed_RNA"/>
</dbReference>
<dbReference type="FunFam" id="3.50.50.60:FF:000025">
    <property type="entry name" value="Dihydrolipoyl dehydrogenase"/>
    <property type="match status" value="1"/>
</dbReference>
<dbReference type="InterPro" id="IPR050151">
    <property type="entry name" value="Class-I_Pyr_Nuc-Dis_Oxidored"/>
</dbReference>
<dbReference type="Pfam" id="PF02852">
    <property type="entry name" value="Pyr_redox_dim"/>
    <property type="match status" value="1"/>
</dbReference>
<comment type="catalytic activity">
    <reaction evidence="8 12">
        <text>N(6)-[(R)-dihydrolipoyl]-L-lysyl-[protein] + NAD(+) = N(6)-[(R)-lipoyl]-L-lysyl-[protein] + NADH + H(+)</text>
        <dbReference type="Rhea" id="RHEA:15045"/>
        <dbReference type="Rhea" id="RHEA-COMP:10474"/>
        <dbReference type="Rhea" id="RHEA-COMP:10475"/>
        <dbReference type="ChEBI" id="CHEBI:15378"/>
        <dbReference type="ChEBI" id="CHEBI:57540"/>
        <dbReference type="ChEBI" id="CHEBI:57945"/>
        <dbReference type="ChEBI" id="CHEBI:83099"/>
        <dbReference type="ChEBI" id="CHEBI:83100"/>
        <dbReference type="EC" id="1.8.1.4"/>
    </reaction>
</comment>
<comment type="similarity">
    <text evidence="1 12">Belongs to the class-I pyridine nucleotide-disulfide oxidoreductase family.</text>
</comment>
<dbReference type="GO" id="GO:0005739">
    <property type="term" value="C:mitochondrion"/>
    <property type="evidence" value="ECO:0007669"/>
    <property type="project" value="TreeGrafter"/>
</dbReference>
<dbReference type="InterPro" id="IPR006258">
    <property type="entry name" value="Lipoamide_DH"/>
</dbReference>
<dbReference type="GO" id="GO:0045254">
    <property type="term" value="C:pyruvate dehydrogenase complex"/>
    <property type="evidence" value="ECO:0007669"/>
    <property type="project" value="UniProtKB-ARBA"/>
</dbReference>
<dbReference type="PIRSF" id="PIRSF000350">
    <property type="entry name" value="Mercury_reductase_MerA"/>
    <property type="match status" value="1"/>
</dbReference>
<keyword evidence="3 10" id="KW-0274">FAD</keyword>
<dbReference type="PANTHER" id="PTHR22912">
    <property type="entry name" value="DISULFIDE OXIDOREDUCTASE"/>
    <property type="match status" value="1"/>
</dbReference>
<feature type="binding site" evidence="10">
    <location>
        <begin position="363"/>
        <end position="366"/>
    </location>
    <ligand>
        <name>FAD</name>
        <dbReference type="ChEBI" id="CHEBI:57692"/>
    </ligand>
</feature>
<dbReference type="SUPFAM" id="SSF55424">
    <property type="entry name" value="FAD/NAD-linked reductases, dimerisation (C-terminal) domain"/>
    <property type="match status" value="1"/>
</dbReference>
<dbReference type="PRINTS" id="PR00411">
    <property type="entry name" value="PNDRDTASEI"/>
</dbReference>
<feature type="binding site" evidence="10">
    <location>
        <begin position="185"/>
        <end position="187"/>
    </location>
    <ligand>
        <name>FAD</name>
        <dbReference type="ChEBI" id="CHEBI:57692"/>
    </ligand>
</feature>
<evidence type="ECO:0000259" key="13">
    <source>
        <dbReference type="Pfam" id="PF02852"/>
    </source>
</evidence>
<dbReference type="GO" id="GO:0050660">
    <property type="term" value="F:flavin adenine dinucleotide binding"/>
    <property type="evidence" value="ECO:0007669"/>
    <property type="project" value="InterPro"/>
</dbReference>
<feature type="domain" description="Pyridine nucleotide-disulphide oxidoreductase dimerisation" evidence="13">
    <location>
        <begin position="391"/>
        <end position="499"/>
    </location>
</feature>
<reference evidence="15" key="1">
    <citation type="submission" date="2015-12" db="EMBL/GenBank/DDBJ databases">
        <title>De novo transcriptome assembly of four potential Pierce s Disease insect vectors from Arizona vineyards.</title>
        <authorList>
            <person name="Tassone E.E."/>
        </authorList>
    </citation>
    <scope>NUCLEOTIDE SEQUENCE</scope>
</reference>
<feature type="binding site" evidence="10">
    <location>
        <position position="316"/>
    </location>
    <ligand>
        <name>NAD(+)</name>
        <dbReference type="ChEBI" id="CHEBI:57540"/>
    </ligand>
</feature>
<feature type="binding site" evidence="10">
    <location>
        <position position="245"/>
    </location>
    <ligand>
        <name>NAD(+)</name>
        <dbReference type="ChEBI" id="CHEBI:57540"/>
    </ligand>
</feature>
<dbReference type="Gene3D" id="3.30.390.30">
    <property type="match status" value="1"/>
</dbReference>
<feature type="domain" description="FAD/NAD(P)-binding" evidence="14">
    <location>
        <begin position="45"/>
        <end position="372"/>
    </location>
</feature>
<dbReference type="PROSITE" id="PS00076">
    <property type="entry name" value="PYRIDINE_REDOX_1"/>
    <property type="match status" value="1"/>
</dbReference>
<evidence type="ECO:0000256" key="1">
    <source>
        <dbReference type="ARBA" id="ARBA00007532"/>
    </source>
</evidence>
<keyword evidence="7 12" id="KW-0676">Redox-active center</keyword>
<dbReference type="AlphaFoldDB" id="A0A1B6BYM7"/>
<evidence type="ECO:0000256" key="2">
    <source>
        <dbReference type="ARBA" id="ARBA00022630"/>
    </source>
</evidence>
<evidence type="ECO:0000313" key="15">
    <source>
        <dbReference type="EMBL" id="JAS06129.1"/>
    </source>
</evidence>
<evidence type="ECO:0000256" key="9">
    <source>
        <dbReference type="PIRSR" id="PIRSR000350-2"/>
    </source>
</evidence>
<dbReference type="GO" id="GO:0004148">
    <property type="term" value="F:dihydrolipoyl dehydrogenase (NADH) activity"/>
    <property type="evidence" value="ECO:0007669"/>
    <property type="project" value="UniProtKB-EC"/>
</dbReference>
<keyword evidence="6" id="KW-1015">Disulfide bond</keyword>
<name>A0A1B6BYM7_9HEMI</name>
<dbReference type="SUPFAM" id="SSF51905">
    <property type="entry name" value="FAD/NAD(P)-binding domain"/>
    <property type="match status" value="1"/>
</dbReference>
<gene>
    <name evidence="15" type="ORF">g.30896</name>
</gene>
<dbReference type="Pfam" id="PF07992">
    <property type="entry name" value="Pyr_redox_2"/>
    <property type="match status" value="1"/>
</dbReference>
<feature type="binding site" evidence="10">
    <location>
        <position position="357"/>
    </location>
    <ligand>
        <name>FAD</name>
        <dbReference type="ChEBI" id="CHEBI:57692"/>
    </ligand>
</feature>
<evidence type="ECO:0000256" key="3">
    <source>
        <dbReference type="ARBA" id="ARBA00022827"/>
    </source>
</evidence>
<keyword evidence="4 12" id="KW-0560">Oxidoreductase</keyword>
<feature type="binding site" evidence="10">
    <location>
        <position position="156"/>
    </location>
    <ligand>
        <name>FAD</name>
        <dbReference type="ChEBI" id="CHEBI:57692"/>
    </ligand>
</feature>
<evidence type="ECO:0000256" key="8">
    <source>
        <dbReference type="ARBA" id="ARBA00049187"/>
    </source>
</evidence>
<dbReference type="InterPro" id="IPR012999">
    <property type="entry name" value="Pyr_OxRdtase_I_AS"/>
</dbReference>
<evidence type="ECO:0000256" key="7">
    <source>
        <dbReference type="ARBA" id="ARBA00023284"/>
    </source>
</evidence>
<dbReference type="GO" id="GO:0045333">
    <property type="term" value="P:cellular respiration"/>
    <property type="evidence" value="ECO:0007669"/>
    <property type="project" value="UniProtKB-ARBA"/>
</dbReference>
<dbReference type="GO" id="GO:0006103">
    <property type="term" value="P:2-oxoglutarate metabolic process"/>
    <property type="evidence" value="ECO:0007669"/>
    <property type="project" value="TreeGrafter"/>
</dbReference>
<dbReference type="PRINTS" id="PR00368">
    <property type="entry name" value="FADPNR"/>
</dbReference>
<dbReference type="EC" id="1.8.1.4" evidence="12"/>
<feature type="active site" description="Proton acceptor" evidence="9">
    <location>
        <position position="489"/>
    </location>
</feature>
<sequence>MQINVLSRLSSSLKPATCLQRCQIVPPAILTALPHRLYSSNIETDLVVIGSGPGGYVASIKAAQLGMKTVNIEKNATLGGTCLNVGCIPSKALLNNSHYYHQAHSGDLNNRGIEVQGVTLNLEKMMDAKRTAVSALTGGIAHLFKSNKVTSINGHGKITGPNEVTALKSDGSSEVIKTKNILIATGSEVTPFQGIPIDEETIVSSTGALSLKKVPEKLILIGAGVIGLELGSVWSRLGANVTAVEFLNSIGGVGIDAEVSKQFQRILAKQGLNFKLGTKVTSARKEGSGIKVSVENVKDSSKKEEMDCDVLLVCVGRRPYTENLGLEEVGIERDEKGRVPVNSRFQTVIPSIFAIGDCIHGPMLAHKAEDEGIVCVEGLAGGPVHIDYNCVPSVIYTHPEVGWVGRTEEDLKNDGIDYKIGKFPFAANSRAKTNNDTEGFVKVLADKLTDKILGVHIIGPGAGELINEAVLAMEYGASAEDVARACHAHPTCSEALREAHLAAYFGKAINFG</sequence>
<dbReference type="FunFam" id="3.50.50.60:FF:000001">
    <property type="entry name" value="Dihydrolipoyl dehydrogenase, mitochondrial"/>
    <property type="match status" value="1"/>
</dbReference>
<dbReference type="NCBIfam" id="TIGR01350">
    <property type="entry name" value="lipoamide_DH"/>
    <property type="match status" value="1"/>
</dbReference>
<dbReference type="PANTHER" id="PTHR22912:SF151">
    <property type="entry name" value="DIHYDROLIPOYL DEHYDROGENASE, MITOCHONDRIAL"/>
    <property type="match status" value="1"/>
</dbReference>
<dbReference type="InterPro" id="IPR023753">
    <property type="entry name" value="FAD/NAD-binding_dom"/>
</dbReference>
<comment type="miscellaneous">
    <text evidence="12">The active site is a redox-active disulfide bond.</text>
</comment>
<dbReference type="InterPro" id="IPR016156">
    <property type="entry name" value="FAD/NAD-linked_Rdtase_dimer_sf"/>
</dbReference>
<dbReference type="GO" id="GO:0045252">
    <property type="term" value="C:oxoglutarate dehydrogenase complex"/>
    <property type="evidence" value="ECO:0007669"/>
    <property type="project" value="TreeGrafter"/>
</dbReference>
<evidence type="ECO:0000256" key="11">
    <source>
        <dbReference type="PIRSR" id="PIRSR000350-4"/>
    </source>
</evidence>
<keyword evidence="5 10" id="KW-0520">NAD</keyword>
<comment type="cofactor">
    <cofactor evidence="10 12">
        <name>FAD</name>
        <dbReference type="ChEBI" id="CHEBI:57692"/>
    </cofactor>
    <text evidence="10 12">Binds 1 FAD per subunit.</text>
</comment>
<accession>A0A1B6BYM7</accession>
<evidence type="ECO:0000256" key="12">
    <source>
        <dbReference type="RuleBase" id="RU003692"/>
    </source>
</evidence>
<feature type="binding site" evidence="10">
    <location>
        <position position="91"/>
    </location>
    <ligand>
        <name>FAD</name>
        <dbReference type="ChEBI" id="CHEBI:57692"/>
    </ligand>
</feature>
<dbReference type="InterPro" id="IPR036188">
    <property type="entry name" value="FAD/NAD-bd_sf"/>
</dbReference>
<evidence type="ECO:0000256" key="4">
    <source>
        <dbReference type="ARBA" id="ARBA00023002"/>
    </source>
</evidence>